<reference evidence="2" key="1">
    <citation type="submission" date="2020-10" db="EMBL/GenBank/DDBJ databases">
        <authorList>
            <person name="Gilroy R."/>
        </authorList>
    </citation>
    <scope>NUCLEOTIDE SEQUENCE</scope>
    <source>
        <strain evidence="2">ChiW3-316</strain>
    </source>
</reference>
<evidence type="ECO:0000313" key="2">
    <source>
        <dbReference type="EMBL" id="HIU53370.1"/>
    </source>
</evidence>
<protein>
    <submittedName>
        <fullName evidence="2">Uncharacterized protein</fullName>
    </submittedName>
</protein>
<feature type="signal peptide" evidence="1">
    <location>
        <begin position="1"/>
        <end position="22"/>
    </location>
</feature>
<keyword evidence="1" id="KW-0732">Signal</keyword>
<gene>
    <name evidence="2" type="ORF">IAD20_04755</name>
</gene>
<feature type="chain" id="PRO_5039543032" evidence="1">
    <location>
        <begin position="23"/>
        <end position="222"/>
    </location>
</feature>
<sequence length="222" mass="23760">MQNKQLWALIVGMGLVSGGALAQQPPRQESPEVTAAEMEAMKEAAAAGGTGSVDGFGETYGEQVEREQDAIEAAAAAAKAESNTILAPMPQDSTVDYGSIADAIFSSGGTRADQKGKAGVKEAPKVYEDIIMTLVEPTSKTVLGMGHTIDIKLRAGSNLKWNFDKEYKSLEFISERTEDGFVHAVFKAKEPGRETVYFDCLDVGDPLNVKVLETKLISVKVE</sequence>
<reference evidence="2" key="2">
    <citation type="journal article" date="2021" name="PeerJ">
        <title>Extensive microbial diversity within the chicken gut microbiome revealed by metagenomics and culture.</title>
        <authorList>
            <person name="Gilroy R."/>
            <person name="Ravi A."/>
            <person name="Getino M."/>
            <person name="Pursley I."/>
            <person name="Horton D.L."/>
            <person name="Alikhan N.F."/>
            <person name="Baker D."/>
            <person name="Gharbi K."/>
            <person name="Hall N."/>
            <person name="Watson M."/>
            <person name="Adriaenssens E.M."/>
            <person name="Foster-Nyarko E."/>
            <person name="Jarju S."/>
            <person name="Secka A."/>
            <person name="Antonio M."/>
            <person name="Oren A."/>
            <person name="Chaudhuri R.R."/>
            <person name="La Ragione R."/>
            <person name="Hildebrand F."/>
            <person name="Pallen M.J."/>
        </authorList>
    </citation>
    <scope>NUCLEOTIDE SEQUENCE</scope>
    <source>
        <strain evidence="2">ChiW3-316</strain>
    </source>
</reference>
<proteinExistence type="predicted"/>
<dbReference type="EMBL" id="DVNC01000029">
    <property type="protein sequence ID" value="HIU53370.1"/>
    <property type="molecule type" value="Genomic_DNA"/>
</dbReference>
<evidence type="ECO:0000256" key="1">
    <source>
        <dbReference type="SAM" id="SignalP"/>
    </source>
</evidence>
<comment type="caution">
    <text evidence="2">The sequence shown here is derived from an EMBL/GenBank/DDBJ whole genome shotgun (WGS) entry which is preliminary data.</text>
</comment>
<organism evidence="2 3">
    <name type="scientific">Candidatus Scatocola faecipullorum</name>
    <dbReference type="NCBI Taxonomy" id="2840917"/>
    <lineage>
        <taxon>Bacteria</taxon>
        <taxon>Pseudomonadati</taxon>
        <taxon>Pseudomonadota</taxon>
        <taxon>Alphaproteobacteria</taxon>
        <taxon>Rhodospirillales</taxon>
        <taxon>Rhodospirillaceae</taxon>
        <taxon>Rhodospirillaceae incertae sedis</taxon>
        <taxon>Candidatus Scatocola</taxon>
    </lineage>
</organism>
<dbReference type="AlphaFoldDB" id="A0A9D1M4A6"/>
<dbReference type="Proteomes" id="UP000824107">
    <property type="component" value="Unassembled WGS sequence"/>
</dbReference>
<name>A0A9D1M4A6_9PROT</name>
<evidence type="ECO:0000313" key="3">
    <source>
        <dbReference type="Proteomes" id="UP000824107"/>
    </source>
</evidence>
<accession>A0A9D1M4A6</accession>